<dbReference type="Proteomes" id="UP000638849">
    <property type="component" value="Unassembled WGS sequence"/>
</dbReference>
<sequence>MSDTPTPTTSTTAVSEVSTAGTAGALASLPPSASTPATAATPLPGWQVAEHLSPLSVFQPGRVVICAAYQMAAVDATPTAAHLEAALRHTRSAAEEVGGEDYDRTLTALRAINAELHRVARAIGFRQSL</sequence>
<comment type="caution">
    <text evidence="2">The sequence shown here is derived from an EMBL/GenBank/DDBJ whole genome shotgun (WGS) entry which is preliminary data.</text>
</comment>
<reference evidence="2 3" key="1">
    <citation type="submission" date="2020-12" db="EMBL/GenBank/DDBJ databases">
        <authorList>
            <person name="Kusuma A.B."/>
            <person name="Nouioui I."/>
            <person name="Goodfellow M."/>
        </authorList>
    </citation>
    <scope>NUCLEOTIDE SEQUENCE [LARGE SCALE GENOMIC DNA]</scope>
    <source>
        <strain evidence="2 3">DSM 41764</strain>
    </source>
</reference>
<dbReference type="RefSeq" id="WP_198275952.1">
    <property type="nucleotide sequence ID" value="NZ_BAAAIF010000018.1"/>
</dbReference>
<dbReference type="EMBL" id="JAEEAQ010000040">
    <property type="protein sequence ID" value="MBI0312730.1"/>
    <property type="molecule type" value="Genomic_DNA"/>
</dbReference>
<evidence type="ECO:0000313" key="3">
    <source>
        <dbReference type="Proteomes" id="UP000638849"/>
    </source>
</evidence>
<gene>
    <name evidence="2" type="ORF">JBF12_06920</name>
</gene>
<evidence type="ECO:0000256" key="1">
    <source>
        <dbReference type="SAM" id="MobiDB-lite"/>
    </source>
</evidence>
<name>A0ABS0R6M4_9ACTN</name>
<organism evidence="2 3">
    <name type="scientific">Streptomyces javensis</name>
    <dbReference type="NCBI Taxonomy" id="114698"/>
    <lineage>
        <taxon>Bacteria</taxon>
        <taxon>Bacillati</taxon>
        <taxon>Actinomycetota</taxon>
        <taxon>Actinomycetes</taxon>
        <taxon>Kitasatosporales</taxon>
        <taxon>Streptomycetaceae</taxon>
        <taxon>Streptomyces</taxon>
        <taxon>Streptomyces violaceusniger group</taxon>
    </lineage>
</organism>
<protein>
    <submittedName>
        <fullName evidence="2">Uncharacterized protein</fullName>
    </submittedName>
</protein>
<feature type="region of interest" description="Disordered" evidence="1">
    <location>
        <begin position="1"/>
        <end position="39"/>
    </location>
</feature>
<accession>A0ABS0R6M4</accession>
<evidence type="ECO:0000313" key="2">
    <source>
        <dbReference type="EMBL" id="MBI0312730.1"/>
    </source>
</evidence>
<keyword evidence="3" id="KW-1185">Reference proteome</keyword>
<proteinExistence type="predicted"/>